<comment type="caution">
    <text evidence="2">The sequence shown here is derived from an EMBL/GenBank/DDBJ whole genome shotgun (WGS) entry which is preliminary data.</text>
</comment>
<organism evidence="2 3">
    <name type="scientific">Tilletia indica</name>
    <dbReference type="NCBI Taxonomy" id="43049"/>
    <lineage>
        <taxon>Eukaryota</taxon>
        <taxon>Fungi</taxon>
        <taxon>Dikarya</taxon>
        <taxon>Basidiomycota</taxon>
        <taxon>Ustilaginomycotina</taxon>
        <taxon>Exobasidiomycetes</taxon>
        <taxon>Tilletiales</taxon>
        <taxon>Tilletiaceae</taxon>
        <taxon>Tilletia</taxon>
    </lineage>
</organism>
<evidence type="ECO:0000256" key="1">
    <source>
        <dbReference type="SAM" id="MobiDB-lite"/>
    </source>
</evidence>
<sequence>MSTNKKAATRRNAASVPPIAPKKAPVSSLSAKKPAAKRANPPAPITPKQAPAASSMVLADNSSALNSQSSSSDGAQISPPSATDLTKDDSQPIKKLCVDLNVVIRFAKPKNKGAGPGRRPTRFPAKHVKLELTYGKNTKFAVFSAAVISAIKSRFPQYSLAIYSYVDLDLELKIPKGPAAWRKPGCINKHTLQDFLDALLSSKDGYAEGKVEVNEIVESSDSCSDSNSSDKESDEEQEKATSKKRRGENASREGRAGQG</sequence>
<gene>
    <name evidence="2" type="ORF">A4X13_0g6398</name>
</gene>
<feature type="compositionally biased region" description="Low complexity" evidence="1">
    <location>
        <begin position="31"/>
        <end position="40"/>
    </location>
</feature>
<reference evidence="2" key="2">
    <citation type="journal article" date="2019" name="IMA Fungus">
        <title>Genome sequencing and comparison of five Tilletia species to identify candidate genes for the detection of regulated species infecting wheat.</title>
        <authorList>
            <person name="Nguyen H.D.T."/>
            <person name="Sultana T."/>
            <person name="Kesanakurti P."/>
            <person name="Hambleton S."/>
        </authorList>
    </citation>
    <scope>NUCLEOTIDE SEQUENCE</scope>
    <source>
        <strain evidence="2">DAOMC 236416</strain>
    </source>
</reference>
<feature type="compositionally biased region" description="Basic and acidic residues" evidence="1">
    <location>
        <begin position="247"/>
        <end position="259"/>
    </location>
</feature>
<dbReference type="AlphaFoldDB" id="A0A177T7B3"/>
<dbReference type="Proteomes" id="UP000077521">
    <property type="component" value="Unassembled WGS sequence"/>
</dbReference>
<evidence type="ECO:0000313" key="2">
    <source>
        <dbReference type="EMBL" id="KAE8244653.1"/>
    </source>
</evidence>
<reference evidence="2" key="1">
    <citation type="submission" date="2016-04" db="EMBL/GenBank/DDBJ databases">
        <authorList>
            <person name="Nguyen H.D."/>
            <person name="Samba Siva P."/>
            <person name="Cullis J."/>
            <person name="Levesque C.A."/>
            <person name="Hambleton S."/>
        </authorList>
    </citation>
    <scope>NUCLEOTIDE SEQUENCE</scope>
    <source>
        <strain evidence="2">DAOMC 236416</strain>
    </source>
</reference>
<keyword evidence="3" id="KW-1185">Reference proteome</keyword>
<name>A0A177T7B3_9BASI</name>
<feature type="region of interest" description="Disordered" evidence="1">
    <location>
        <begin position="1"/>
        <end position="89"/>
    </location>
</feature>
<feature type="region of interest" description="Disordered" evidence="1">
    <location>
        <begin position="217"/>
        <end position="259"/>
    </location>
</feature>
<proteinExistence type="predicted"/>
<evidence type="ECO:0000313" key="3">
    <source>
        <dbReference type="Proteomes" id="UP000077521"/>
    </source>
</evidence>
<accession>A0A177T7B3</accession>
<protein>
    <submittedName>
        <fullName evidence="2">Uncharacterized protein</fullName>
    </submittedName>
</protein>
<feature type="compositionally biased region" description="Low complexity" evidence="1">
    <location>
        <begin position="58"/>
        <end position="81"/>
    </location>
</feature>
<dbReference type="EMBL" id="LWDF02000605">
    <property type="protein sequence ID" value="KAE8244653.1"/>
    <property type="molecule type" value="Genomic_DNA"/>
</dbReference>